<feature type="region of interest" description="Disordered" evidence="1">
    <location>
        <begin position="1"/>
        <end position="35"/>
    </location>
</feature>
<protein>
    <submittedName>
        <fullName evidence="2">Uncharacterized protein</fullName>
    </submittedName>
</protein>
<dbReference type="Proteomes" id="UP000027451">
    <property type="component" value="Unassembled WGS sequence"/>
</dbReference>
<accession>A0A656QBB5</accession>
<dbReference type="AlphaFoldDB" id="A0A656QBB5"/>
<sequence length="153" mass="16054">MAQSTSTAEQTSTSQSVAQGSIEFSQTPEHTSSTVRNVSAPVLGAYASSFSQFNCGQTTQGGFAVAGFSGVIGTSKDQKSCVLEVAAAEMTRQSTVDPDNATALRSAAIGIRCQISEEIYQAMRDAGFECKRTPKDLISRADSQPESTRIAGN</sequence>
<evidence type="ECO:0000256" key="1">
    <source>
        <dbReference type="SAM" id="MobiDB-lite"/>
    </source>
</evidence>
<proteinExistence type="predicted"/>
<evidence type="ECO:0000313" key="3">
    <source>
        <dbReference type="Proteomes" id="UP000027451"/>
    </source>
</evidence>
<gene>
    <name evidence="2" type="ORF">BG60_28440</name>
</gene>
<dbReference type="EMBL" id="JFHD01000047">
    <property type="protein sequence ID" value="KDR25472.1"/>
    <property type="molecule type" value="Genomic_DNA"/>
</dbReference>
<organism evidence="2 3">
    <name type="scientific">Caballeronia zhejiangensis</name>
    <dbReference type="NCBI Taxonomy" id="871203"/>
    <lineage>
        <taxon>Bacteria</taxon>
        <taxon>Pseudomonadati</taxon>
        <taxon>Pseudomonadota</taxon>
        <taxon>Betaproteobacteria</taxon>
        <taxon>Burkholderiales</taxon>
        <taxon>Burkholderiaceae</taxon>
        <taxon>Caballeronia</taxon>
    </lineage>
</organism>
<feature type="compositionally biased region" description="Polar residues" evidence="1">
    <location>
        <begin position="22"/>
        <end position="35"/>
    </location>
</feature>
<keyword evidence="3" id="KW-1185">Reference proteome</keyword>
<feature type="compositionally biased region" description="Low complexity" evidence="1">
    <location>
        <begin position="1"/>
        <end position="19"/>
    </location>
</feature>
<name>A0A656QBB5_9BURK</name>
<evidence type="ECO:0000313" key="2">
    <source>
        <dbReference type="EMBL" id="KDR25472.1"/>
    </source>
</evidence>
<comment type="caution">
    <text evidence="2">The sequence shown here is derived from an EMBL/GenBank/DDBJ whole genome shotgun (WGS) entry which is preliminary data.</text>
</comment>
<reference evidence="2 3" key="1">
    <citation type="submission" date="2014-03" db="EMBL/GenBank/DDBJ databases">
        <title>Draft Genome Sequences of Four Burkholderia Strains.</title>
        <authorList>
            <person name="Liu X.Y."/>
            <person name="Li C.X."/>
            <person name="Xu J.H."/>
        </authorList>
    </citation>
    <scope>NUCLEOTIDE SEQUENCE [LARGE SCALE GENOMIC DNA]</scope>
    <source>
        <strain evidence="2 3">OP-1</strain>
    </source>
</reference>